<dbReference type="STRING" id="173990.SAMN05660691_00759"/>
<dbReference type="GO" id="GO:0032259">
    <property type="term" value="P:methylation"/>
    <property type="evidence" value="ECO:0007669"/>
    <property type="project" value="UniProtKB-KW"/>
</dbReference>
<dbReference type="Pfam" id="PF13489">
    <property type="entry name" value="Methyltransf_23"/>
    <property type="match status" value="1"/>
</dbReference>
<sequence length="216" mass="24469">MSDTACPLCLHLHCGLFHQDKRRSYYQCQQCQLVFADRASLLAAEDELAQYQLHNNDINDAGYRRFLQRLAGPLLAALPATGLSGLDFGCGPGPLLARMLSEAGQHMSLWDPYFAADNTVLQQQYDFISCSEAIEHFARPAAEWALWLSLLKPHGTLAIMTKRYTTAEAFANWHYKLDPTHVSFFADYTFTYLAQRDGFSLNFADKDVVILQRTKH</sequence>
<gene>
    <name evidence="1" type="ORF">SAMN05660691_00759</name>
</gene>
<name>A0A1H6K5I8_9GAMM</name>
<dbReference type="InterPro" id="IPR029063">
    <property type="entry name" value="SAM-dependent_MTases_sf"/>
</dbReference>
<dbReference type="AlphaFoldDB" id="A0A1H6K5I8"/>
<dbReference type="Gene3D" id="3.40.50.150">
    <property type="entry name" value="Vaccinia Virus protein VP39"/>
    <property type="match status" value="2"/>
</dbReference>
<dbReference type="OrthoDB" id="9791944at2"/>
<keyword evidence="2" id="KW-1185">Reference proteome</keyword>
<keyword evidence="1" id="KW-0489">Methyltransferase</keyword>
<keyword evidence="1" id="KW-0808">Transferase</keyword>
<proteinExistence type="predicted"/>
<dbReference type="SUPFAM" id="SSF53335">
    <property type="entry name" value="S-adenosyl-L-methionine-dependent methyltransferases"/>
    <property type="match status" value="1"/>
</dbReference>
<evidence type="ECO:0000313" key="2">
    <source>
        <dbReference type="Proteomes" id="UP000199371"/>
    </source>
</evidence>
<evidence type="ECO:0000313" key="1">
    <source>
        <dbReference type="EMBL" id="SEH66689.1"/>
    </source>
</evidence>
<protein>
    <submittedName>
        <fullName evidence="1">Methyltransferase domain-containing protein</fullName>
    </submittedName>
</protein>
<organism evidence="1 2">
    <name type="scientific">Rheinheimera pacifica</name>
    <dbReference type="NCBI Taxonomy" id="173990"/>
    <lineage>
        <taxon>Bacteria</taxon>
        <taxon>Pseudomonadati</taxon>
        <taxon>Pseudomonadota</taxon>
        <taxon>Gammaproteobacteria</taxon>
        <taxon>Chromatiales</taxon>
        <taxon>Chromatiaceae</taxon>
        <taxon>Rheinheimera</taxon>
    </lineage>
</organism>
<reference evidence="2" key="1">
    <citation type="submission" date="2016-10" db="EMBL/GenBank/DDBJ databases">
        <authorList>
            <person name="Varghese N."/>
            <person name="Submissions S."/>
        </authorList>
    </citation>
    <scope>NUCLEOTIDE SEQUENCE [LARGE SCALE GENOMIC DNA]</scope>
    <source>
        <strain evidence="2">DSM 17616</strain>
    </source>
</reference>
<dbReference type="Proteomes" id="UP000199371">
    <property type="component" value="Unassembled WGS sequence"/>
</dbReference>
<dbReference type="RefSeq" id="WP_092790372.1">
    <property type="nucleotide sequence ID" value="NZ_FNXF01000002.1"/>
</dbReference>
<dbReference type="GO" id="GO:0008168">
    <property type="term" value="F:methyltransferase activity"/>
    <property type="evidence" value="ECO:0007669"/>
    <property type="project" value="UniProtKB-KW"/>
</dbReference>
<dbReference type="EMBL" id="FNXF01000002">
    <property type="protein sequence ID" value="SEH66689.1"/>
    <property type="molecule type" value="Genomic_DNA"/>
</dbReference>
<accession>A0A1H6K5I8</accession>